<protein>
    <recommendedName>
        <fullName evidence="3">histidine kinase</fullName>
        <ecNumber evidence="3">2.7.13.3</ecNumber>
    </recommendedName>
</protein>
<keyword evidence="5" id="KW-0808">Transferase</keyword>
<dbReference type="EMBL" id="JAUSTT010000002">
    <property type="protein sequence ID" value="MDQ0174695.1"/>
    <property type="molecule type" value="Genomic_DNA"/>
</dbReference>
<evidence type="ECO:0000313" key="12">
    <source>
        <dbReference type="EMBL" id="MDQ0174695.1"/>
    </source>
</evidence>
<dbReference type="SUPFAM" id="SSF47384">
    <property type="entry name" value="Homodimeric domain of signal transducing histidine kinase"/>
    <property type="match status" value="1"/>
</dbReference>
<comment type="catalytic activity">
    <reaction evidence="1">
        <text>ATP + protein L-histidine = ADP + protein N-phospho-L-histidine.</text>
        <dbReference type="EC" id="2.7.13.3"/>
    </reaction>
</comment>
<dbReference type="InterPro" id="IPR050351">
    <property type="entry name" value="BphY/WalK/GraS-like"/>
</dbReference>
<dbReference type="InterPro" id="IPR036097">
    <property type="entry name" value="HisK_dim/P_sf"/>
</dbReference>
<dbReference type="CDD" id="cd00082">
    <property type="entry name" value="HisKA"/>
    <property type="match status" value="1"/>
</dbReference>
<dbReference type="Pfam" id="PF00512">
    <property type="entry name" value="HisKA"/>
    <property type="match status" value="1"/>
</dbReference>
<evidence type="ECO:0000256" key="9">
    <source>
        <dbReference type="ARBA" id="ARBA00023012"/>
    </source>
</evidence>
<keyword evidence="10" id="KW-0472">Membrane</keyword>
<evidence type="ECO:0000256" key="3">
    <source>
        <dbReference type="ARBA" id="ARBA00012438"/>
    </source>
</evidence>
<dbReference type="InterPro" id="IPR004358">
    <property type="entry name" value="Sig_transdc_His_kin-like_C"/>
</dbReference>
<evidence type="ECO:0000256" key="5">
    <source>
        <dbReference type="ARBA" id="ARBA00022679"/>
    </source>
</evidence>
<reference evidence="12 13" key="1">
    <citation type="submission" date="2023-07" db="EMBL/GenBank/DDBJ databases">
        <title>Genomic Encyclopedia of Type Strains, Phase IV (KMG-IV): sequencing the most valuable type-strain genomes for metagenomic binning, comparative biology and taxonomic classification.</title>
        <authorList>
            <person name="Goeker M."/>
        </authorList>
    </citation>
    <scope>NUCLEOTIDE SEQUENCE [LARGE SCALE GENOMIC DNA]</scope>
    <source>
        <strain evidence="12 13">DSM 23837</strain>
    </source>
</reference>
<dbReference type="InterPro" id="IPR005467">
    <property type="entry name" value="His_kinase_dom"/>
</dbReference>
<dbReference type="EC" id="2.7.13.3" evidence="3"/>
<comment type="caution">
    <text evidence="12">The sequence shown here is derived from an EMBL/GenBank/DDBJ whole genome shotgun (WGS) entry which is preliminary data.</text>
</comment>
<dbReference type="GO" id="GO:0016301">
    <property type="term" value="F:kinase activity"/>
    <property type="evidence" value="ECO:0007669"/>
    <property type="project" value="UniProtKB-KW"/>
</dbReference>
<sequence>MKSIRKRLMFHFSGQFLLGLVFAVIFFTLLVLFLIVYVSREQLYADFPESLLHLISLETSIEDGGPKISSSYVHQLEQHHMWVQIIRMDGEVIYEQGEAQEIPKQYTISQLVDIQETGQIAGYEVSWHVEFDQQKDSYIMLLGRKNELPQLVEEWSNQYAENGMIPEAKSDVFNQKVREAYAELYIVDANNEVVQAFGAEKAKLQHHPLDILLKQYRQGEQNRNIATHHPLGSSLRWVVFQKQNNIIHTEINWVKKTIYIGIIINSLILIMMILYSIWYANRYSRPLLLFVSWLERLGKPHFSYLIADGEQEKLYTKKGALRQKYQIYEEVIASFQELGHSLKENEEMRQQLERMREEWMSGISHDLRTPIATMKGYGHLMENKEYSFTEQEICKMGSTIREKSEYMQRLVEDFSLIFQLRNTDLPLTLTSVELNSLLRSIVIRFVNDRTLQRVKFEFNEAPERIFLLVDQTLFTRLINNVIMNAIKHNHHKVKIAVTIELAGGCVHIRIEDNGKGMDEETLAQLFTRYYRGTNTIESTEGSGLGMSIAKAVVDAHKGKITVHSKVGKGTSVVISMQLSHEKDK</sequence>
<evidence type="ECO:0000256" key="7">
    <source>
        <dbReference type="ARBA" id="ARBA00022777"/>
    </source>
</evidence>
<feature type="transmembrane region" description="Helical" evidence="10">
    <location>
        <begin position="12"/>
        <end position="38"/>
    </location>
</feature>
<accession>A0ABT9WNB4</accession>
<keyword evidence="10" id="KW-1133">Transmembrane helix</keyword>
<gene>
    <name evidence="12" type="ORF">J2S08_000528</name>
</gene>
<dbReference type="PROSITE" id="PS50109">
    <property type="entry name" value="HIS_KIN"/>
    <property type="match status" value="1"/>
</dbReference>
<dbReference type="SMART" id="SM00388">
    <property type="entry name" value="HisKA"/>
    <property type="match status" value="1"/>
</dbReference>
<keyword evidence="4" id="KW-0597">Phosphoprotein</keyword>
<dbReference type="PANTHER" id="PTHR42878">
    <property type="entry name" value="TWO-COMPONENT HISTIDINE KINASE"/>
    <property type="match status" value="1"/>
</dbReference>
<evidence type="ECO:0000259" key="11">
    <source>
        <dbReference type="PROSITE" id="PS50109"/>
    </source>
</evidence>
<keyword evidence="10" id="KW-0812">Transmembrane</keyword>
<dbReference type="PANTHER" id="PTHR42878:SF7">
    <property type="entry name" value="SENSOR HISTIDINE KINASE GLRK"/>
    <property type="match status" value="1"/>
</dbReference>
<dbReference type="Gene3D" id="3.30.565.10">
    <property type="entry name" value="Histidine kinase-like ATPase, C-terminal domain"/>
    <property type="match status" value="1"/>
</dbReference>
<proteinExistence type="predicted"/>
<evidence type="ECO:0000256" key="8">
    <source>
        <dbReference type="ARBA" id="ARBA00022840"/>
    </source>
</evidence>
<feature type="domain" description="Histidine kinase" evidence="11">
    <location>
        <begin position="362"/>
        <end position="580"/>
    </location>
</feature>
<evidence type="ECO:0000313" key="13">
    <source>
        <dbReference type="Proteomes" id="UP001223586"/>
    </source>
</evidence>
<dbReference type="CDD" id="cd00075">
    <property type="entry name" value="HATPase"/>
    <property type="match status" value="1"/>
</dbReference>
<dbReference type="InterPro" id="IPR003661">
    <property type="entry name" value="HisK_dim/P_dom"/>
</dbReference>
<keyword evidence="9" id="KW-0902">Two-component regulatory system</keyword>
<keyword evidence="6" id="KW-0547">Nucleotide-binding</keyword>
<evidence type="ECO:0000256" key="10">
    <source>
        <dbReference type="SAM" id="Phobius"/>
    </source>
</evidence>
<keyword evidence="13" id="KW-1185">Reference proteome</keyword>
<name>A0ABT9WNB4_9BACI</name>
<dbReference type="SUPFAM" id="SSF55874">
    <property type="entry name" value="ATPase domain of HSP90 chaperone/DNA topoisomerase II/histidine kinase"/>
    <property type="match status" value="1"/>
</dbReference>
<evidence type="ECO:0000256" key="6">
    <source>
        <dbReference type="ARBA" id="ARBA00022741"/>
    </source>
</evidence>
<evidence type="ECO:0000256" key="1">
    <source>
        <dbReference type="ARBA" id="ARBA00000085"/>
    </source>
</evidence>
<dbReference type="Proteomes" id="UP001223586">
    <property type="component" value="Unassembled WGS sequence"/>
</dbReference>
<evidence type="ECO:0000256" key="4">
    <source>
        <dbReference type="ARBA" id="ARBA00022553"/>
    </source>
</evidence>
<keyword evidence="8" id="KW-0067">ATP-binding</keyword>
<keyword evidence="7 12" id="KW-0418">Kinase</keyword>
<organism evidence="12 13">
    <name type="scientific">Bacillus chungangensis</name>
    <dbReference type="NCBI Taxonomy" id="587633"/>
    <lineage>
        <taxon>Bacteria</taxon>
        <taxon>Bacillati</taxon>
        <taxon>Bacillota</taxon>
        <taxon>Bacilli</taxon>
        <taxon>Bacillales</taxon>
        <taxon>Bacillaceae</taxon>
        <taxon>Bacillus</taxon>
    </lineage>
</organism>
<dbReference type="SMART" id="SM00387">
    <property type="entry name" value="HATPase_c"/>
    <property type="match status" value="1"/>
</dbReference>
<dbReference type="RefSeq" id="WP_307226376.1">
    <property type="nucleotide sequence ID" value="NZ_JAUSTT010000002.1"/>
</dbReference>
<dbReference type="Gene3D" id="1.10.287.130">
    <property type="match status" value="1"/>
</dbReference>
<dbReference type="Pfam" id="PF02518">
    <property type="entry name" value="HATPase_c"/>
    <property type="match status" value="1"/>
</dbReference>
<dbReference type="InterPro" id="IPR003594">
    <property type="entry name" value="HATPase_dom"/>
</dbReference>
<evidence type="ECO:0000256" key="2">
    <source>
        <dbReference type="ARBA" id="ARBA00004370"/>
    </source>
</evidence>
<dbReference type="PRINTS" id="PR00344">
    <property type="entry name" value="BCTRLSENSOR"/>
</dbReference>
<comment type="subcellular location">
    <subcellularLocation>
        <location evidence="2">Membrane</location>
    </subcellularLocation>
</comment>
<feature type="transmembrane region" description="Helical" evidence="10">
    <location>
        <begin position="258"/>
        <end position="280"/>
    </location>
</feature>
<dbReference type="InterPro" id="IPR036890">
    <property type="entry name" value="HATPase_C_sf"/>
</dbReference>